<proteinExistence type="predicted"/>
<evidence type="ECO:0000256" key="1">
    <source>
        <dbReference type="ARBA" id="ARBA00022801"/>
    </source>
</evidence>
<name>A0A0M9DFE3_9BACI</name>
<dbReference type="EMBL" id="LGCI01000011">
    <property type="protein sequence ID" value="KOY80358.1"/>
    <property type="molecule type" value="Genomic_DNA"/>
</dbReference>
<sequence length="219" mass="24932">MVKAFIFDMDGTLFQTNLILEPALAATFDILRVKGLWQGDTPIEKYRKIMGVPLPVVWETLCPMHSLEIREESNMLFHVKLIEQIRNHNGALYPYAEQTLAALVQDYPLYIASNGQVEYLQAIVETYHLERFIKGVYSIQSIASGHKSDLVKQVIEENNIQYGAVVGDRASDIQAAQDNQLLSIGVRFDFAQDKELEKAEIVIDDLTELLKIQLDEKVY</sequence>
<dbReference type="Proteomes" id="UP000037977">
    <property type="component" value="Unassembled WGS sequence"/>
</dbReference>
<keyword evidence="1" id="KW-0378">Hydrolase</keyword>
<dbReference type="RefSeq" id="WP_053996859.1">
    <property type="nucleotide sequence ID" value="NZ_CP065643.1"/>
</dbReference>
<dbReference type="Gene3D" id="1.10.150.240">
    <property type="entry name" value="Putative phosphatase, domain 2"/>
    <property type="match status" value="1"/>
</dbReference>
<dbReference type="Gene3D" id="3.40.50.1000">
    <property type="entry name" value="HAD superfamily/HAD-like"/>
    <property type="match status" value="1"/>
</dbReference>
<dbReference type="InterPro" id="IPR036412">
    <property type="entry name" value="HAD-like_sf"/>
</dbReference>
<protein>
    <submittedName>
        <fullName evidence="3">MTA/SAH nucleosidase</fullName>
    </submittedName>
</protein>
<dbReference type="OrthoDB" id="9792518at2"/>
<gene>
    <name evidence="3" type="ORF">ADM90_21205</name>
</gene>
<dbReference type="PANTHER" id="PTHR43434">
    <property type="entry name" value="PHOSPHOGLYCOLATE PHOSPHATASE"/>
    <property type="match status" value="1"/>
</dbReference>
<dbReference type="GO" id="GO:0006281">
    <property type="term" value="P:DNA repair"/>
    <property type="evidence" value="ECO:0007669"/>
    <property type="project" value="TreeGrafter"/>
</dbReference>
<accession>A0A0M9DFE3</accession>
<dbReference type="InterPro" id="IPR050155">
    <property type="entry name" value="HAD-like_hydrolase_sf"/>
</dbReference>
<dbReference type="InterPro" id="IPR023214">
    <property type="entry name" value="HAD_sf"/>
</dbReference>
<dbReference type="SUPFAM" id="SSF56784">
    <property type="entry name" value="HAD-like"/>
    <property type="match status" value="1"/>
</dbReference>
<organism evidence="3 4">
    <name type="scientific">Lysinibacillus macroides</name>
    <dbReference type="NCBI Taxonomy" id="33935"/>
    <lineage>
        <taxon>Bacteria</taxon>
        <taxon>Bacillati</taxon>
        <taxon>Bacillota</taxon>
        <taxon>Bacilli</taxon>
        <taxon>Bacillales</taxon>
        <taxon>Bacillaceae</taxon>
        <taxon>Lysinibacillus</taxon>
    </lineage>
</organism>
<evidence type="ECO:0000313" key="4">
    <source>
        <dbReference type="Proteomes" id="UP000037977"/>
    </source>
</evidence>
<dbReference type="InterPro" id="IPR023198">
    <property type="entry name" value="PGP-like_dom2"/>
</dbReference>
<dbReference type="GO" id="GO:0005829">
    <property type="term" value="C:cytosol"/>
    <property type="evidence" value="ECO:0007669"/>
    <property type="project" value="TreeGrafter"/>
</dbReference>
<dbReference type="PATRIC" id="fig|33935.3.peg.4486"/>
<evidence type="ECO:0000256" key="2">
    <source>
        <dbReference type="ARBA" id="ARBA00022842"/>
    </source>
</evidence>
<dbReference type="Pfam" id="PF00702">
    <property type="entry name" value="Hydrolase"/>
    <property type="match status" value="1"/>
</dbReference>
<dbReference type="AlphaFoldDB" id="A0A0M9DFE3"/>
<evidence type="ECO:0000313" key="3">
    <source>
        <dbReference type="EMBL" id="KOY80358.1"/>
    </source>
</evidence>
<reference evidence="3 4" key="1">
    <citation type="submission" date="2015-07" db="EMBL/GenBank/DDBJ databases">
        <title>Genome sequencing project for genomic taxonomy and phylogenomics of Bacillus-like bacteria.</title>
        <authorList>
            <person name="Liu B."/>
            <person name="Wang J."/>
            <person name="Zhu Y."/>
            <person name="Liu G."/>
            <person name="Chen Q."/>
            <person name="Chen Z."/>
            <person name="Che J."/>
            <person name="Ge C."/>
            <person name="Shi H."/>
            <person name="Pan Z."/>
            <person name="Liu X."/>
        </authorList>
    </citation>
    <scope>NUCLEOTIDE SEQUENCE [LARGE SCALE GENOMIC DNA]</scope>
    <source>
        <strain evidence="3 4">DSM 54</strain>
    </source>
</reference>
<dbReference type="SFLD" id="SFLDS00003">
    <property type="entry name" value="Haloacid_Dehalogenase"/>
    <property type="match status" value="1"/>
</dbReference>
<keyword evidence="4" id="KW-1185">Reference proteome</keyword>
<dbReference type="SFLD" id="SFLDG01129">
    <property type="entry name" value="C1.5:_HAD__Beta-PGM__Phosphata"/>
    <property type="match status" value="1"/>
</dbReference>
<comment type="caution">
    <text evidence="3">The sequence shown here is derived from an EMBL/GenBank/DDBJ whole genome shotgun (WGS) entry which is preliminary data.</text>
</comment>
<dbReference type="STRING" id="33935.ADM90_21205"/>
<keyword evidence="2" id="KW-0460">Magnesium</keyword>
<dbReference type="GO" id="GO:0008967">
    <property type="term" value="F:phosphoglycolate phosphatase activity"/>
    <property type="evidence" value="ECO:0007669"/>
    <property type="project" value="TreeGrafter"/>
</dbReference>
<dbReference type="PANTHER" id="PTHR43434:SF1">
    <property type="entry name" value="PHOSPHOGLYCOLATE PHOSPHATASE"/>
    <property type="match status" value="1"/>
</dbReference>